<dbReference type="Pfam" id="PF06477">
    <property type="entry name" value="DUF1091"/>
    <property type="match status" value="1"/>
</dbReference>
<gene>
    <name evidence="3" type="ORF">PHAECO_LOCUS6513</name>
</gene>
<feature type="chain" id="PRO_5040277665" evidence="2">
    <location>
        <begin position="20"/>
        <end position="173"/>
    </location>
</feature>
<dbReference type="PANTHER" id="PTHR21112:SF13">
    <property type="entry name" value="CHEMOSENSORY PROTEIN A 7A"/>
    <property type="match status" value="1"/>
</dbReference>
<evidence type="ECO:0000256" key="2">
    <source>
        <dbReference type="SAM" id="SignalP"/>
    </source>
</evidence>
<sequence>MDLIVKILSIMCVAGFIEASPVHIERIEMCDPNKDYPIKWAKKMKEENGVQIVEEGSLTTSVDMDDNIMNNVKIFSWEDDKWRFLISKEDKLCKMIEDFTGDFASDMEKAAGLTKSCPYPKGHYTVKNYILDFSRFKYKNFPDGKVKLVSEYNDKKTGEQLGCIEAEFSLKRT</sequence>
<organism evidence="3 4">
    <name type="scientific">Phaedon cochleariae</name>
    <name type="common">Mustard beetle</name>
    <dbReference type="NCBI Taxonomy" id="80249"/>
    <lineage>
        <taxon>Eukaryota</taxon>
        <taxon>Metazoa</taxon>
        <taxon>Ecdysozoa</taxon>
        <taxon>Arthropoda</taxon>
        <taxon>Hexapoda</taxon>
        <taxon>Insecta</taxon>
        <taxon>Pterygota</taxon>
        <taxon>Neoptera</taxon>
        <taxon>Endopterygota</taxon>
        <taxon>Coleoptera</taxon>
        <taxon>Polyphaga</taxon>
        <taxon>Cucujiformia</taxon>
        <taxon>Chrysomeloidea</taxon>
        <taxon>Chrysomelidae</taxon>
        <taxon>Chrysomelinae</taxon>
        <taxon>Chrysomelini</taxon>
        <taxon>Phaedon</taxon>
    </lineage>
</organism>
<evidence type="ECO:0000313" key="3">
    <source>
        <dbReference type="EMBL" id="CAH1155944.1"/>
    </source>
</evidence>
<dbReference type="OrthoDB" id="6814999at2759"/>
<proteinExistence type="predicted"/>
<reference evidence="3" key="1">
    <citation type="submission" date="2022-01" db="EMBL/GenBank/DDBJ databases">
        <authorList>
            <person name="King R."/>
        </authorList>
    </citation>
    <scope>NUCLEOTIDE SEQUENCE</scope>
</reference>
<reference evidence="3" key="2">
    <citation type="submission" date="2022-10" db="EMBL/GenBank/DDBJ databases">
        <authorList>
            <consortium name="ENA_rothamsted_submissions"/>
            <consortium name="culmorum"/>
            <person name="King R."/>
        </authorList>
    </citation>
    <scope>NUCLEOTIDE SEQUENCE</scope>
</reference>
<dbReference type="Proteomes" id="UP001153737">
    <property type="component" value="Chromosome 2"/>
</dbReference>
<dbReference type="EMBL" id="OU896708">
    <property type="protein sequence ID" value="CAH1155944.1"/>
    <property type="molecule type" value="Genomic_DNA"/>
</dbReference>
<evidence type="ECO:0000313" key="4">
    <source>
        <dbReference type="Proteomes" id="UP001153737"/>
    </source>
</evidence>
<evidence type="ECO:0000256" key="1">
    <source>
        <dbReference type="ARBA" id="ARBA00022729"/>
    </source>
</evidence>
<feature type="signal peptide" evidence="2">
    <location>
        <begin position="1"/>
        <end position="19"/>
    </location>
</feature>
<accession>A0A9P0DSK4</accession>
<dbReference type="PANTHER" id="PTHR21112">
    <property type="entry name" value="CHEMOSENSORY PROTEIN A 29A-RELATED"/>
    <property type="match status" value="1"/>
</dbReference>
<keyword evidence="4" id="KW-1185">Reference proteome</keyword>
<name>A0A9P0DSK4_PHACE</name>
<dbReference type="InterPro" id="IPR036846">
    <property type="entry name" value="GM2-AP_sf"/>
</dbReference>
<keyword evidence="1 2" id="KW-0732">Signal</keyword>
<protein>
    <submittedName>
        <fullName evidence="3">Uncharacterized protein</fullName>
    </submittedName>
</protein>
<dbReference type="AlphaFoldDB" id="A0A9P0DSK4"/>
<dbReference type="Gene3D" id="2.70.220.10">
    <property type="entry name" value="Ganglioside GM2 activator"/>
    <property type="match status" value="1"/>
</dbReference>
<dbReference type="InterPro" id="IPR010512">
    <property type="entry name" value="DUF1091"/>
</dbReference>